<dbReference type="EMBL" id="CP009249">
    <property type="protein sequence ID" value="APT93304.1"/>
    <property type="molecule type" value="Genomic_DNA"/>
</dbReference>
<dbReference type="STRING" id="161895.CPHO_10825"/>
<evidence type="ECO:0000256" key="1">
    <source>
        <dbReference type="ARBA" id="ARBA00008404"/>
    </source>
</evidence>
<dbReference type="RefSeq" id="WP_075735735.1">
    <property type="nucleotide sequence ID" value="NZ_CP009249.1"/>
</dbReference>
<dbReference type="AlphaFoldDB" id="A0A1L7D579"/>
<reference evidence="3 4" key="1">
    <citation type="submission" date="2014-08" db="EMBL/GenBank/DDBJ databases">
        <title>Complete genome sequence of Corynebacterium phocae M408/89/1(T)(=DSM 44612(T)), isolated from the common seal (Phoca vitulina).</title>
        <authorList>
            <person name="Ruckert C."/>
            <person name="Albersmeier A."/>
            <person name="Winkler A."/>
            <person name="Kalinowski J."/>
        </authorList>
    </citation>
    <scope>NUCLEOTIDE SEQUENCE [LARGE SCALE GENOMIC DNA]</scope>
    <source>
        <strain evidence="3 4">M408/89/1</strain>
    </source>
</reference>
<dbReference type="GO" id="GO:0015385">
    <property type="term" value="F:sodium:proton antiporter activity"/>
    <property type="evidence" value="ECO:0007669"/>
    <property type="project" value="TreeGrafter"/>
</dbReference>
<gene>
    <name evidence="3" type="ORF">CPHO_10825</name>
</gene>
<name>A0A1L7D579_9CORY</name>
<accession>A0A1L7D579</accession>
<feature type="transmembrane region" description="Helical" evidence="2">
    <location>
        <begin position="6"/>
        <end position="27"/>
    </location>
</feature>
<feature type="transmembrane region" description="Helical" evidence="2">
    <location>
        <begin position="69"/>
        <end position="87"/>
    </location>
</feature>
<evidence type="ECO:0000313" key="3">
    <source>
        <dbReference type="EMBL" id="APT93304.1"/>
    </source>
</evidence>
<dbReference type="KEGG" id="cpho:CPHO_10825"/>
<keyword evidence="2" id="KW-0472">Membrane</keyword>
<dbReference type="PANTHER" id="PTHR34703">
    <property type="entry name" value="ANTIPORTER SUBUNIT MNHG2-RELATED"/>
    <property type="match status" value="1"/>
</dbReference>
<feature type="transmembrane region" description="Helical" evidence="2">
    <location>
        <begin position="39"/>
        <end position="57"/>
    </location>
</feature>
<organism evidence="3 4">
    <name type="scientific">Corynebacterium phocae</name>
    <dbReference type="NCBI Taxonomy" id="161895"/>
    <lineage>
        <taxon>Bacteria</taxon>
        <taxon>Bacillati</taxon>
        <taxon>Actinomycetota</taxon>
        <taxon>Actinomycetes</taxon>
        <taxon>Mycobacteriales</taxon>
        <taxon>Corynebacteriaceae</taxon>
        <taxon>Corynebacterium</taxon>
    </lineage>
</organism>
<dbReference type="Pfam" id="PF03334">
    <property type="entry name" value="PhaG_MnhG_YufB"/>
    <property type="match status" value="1"/>
</dbReference>
<dbReference type="PANTHER" id="PTHR34703:SF1">
    <property type="entry name" value="ANTIPORTER SUBUNIT MNHG2-RELATED"/>
    <property type="match status" value="1"/>
</dbReference>
<comment type="similarity">
    <text evidence="1">Belongs to the CPA3 antiporters (TC 2.A.63) subunit G family.</text>
</comment>
<keyword evidence="4" id="KW-1185">Reference proteome</keyword>
<evidence type="ECO:0000313" key="4">
    <source>
        <dbReference type="Proteomes" id="UP000185491"/>
    </source>
</evidence>
<protein>
    <submittedName>
        <fullName evidence="3">Monovalent cation/H+ antiporter subunit G</fullName>
    </submittedName>
</protein>
<keyword evidence="2" id="KW-1133">Transmembrane helix</keyword>
<evidence type="ECO:0000256" key="2">
    <source>
        <dbReference type="SAM" id="Phobius"/>
    </source>
</evidence>
<dbReference type="OrthoDB" id="3214257at2"/>
<keyword evidence="2" id="KW-0812">Transmembrane</keyword>
<sequence length="118" mass="12802">MSVISLIFVVTGALFIFAAAVGIGRFGDTMSRVHAVTKPQTIGLVFCLTGAIIKIVSSPDFGVSQRSDIGIVVLLVIFALLTSPVTAQRISRLARREGLYADDMLRNDRPAGKKRRKR</sequence>
<proteinExistence type="inferred from homology"/>
<dbReference type="InterPro" id="IPR005133">
    <property type="entry name" value="PhaG_MnhG_YufB"/>
</dbReference>
<dbReference type="Proteomes" id="UP000185491">
    <property type="component" value="Chromosome"/>
</dbReference>